<organism evidence="7 8">
    <name type="scientific">Tritrichomonas musculus</name>
    <dbReference type="NCBI Taxonomy" id="1915356"/>
    <lineage>
        <taxon>Eukaryota</taxon>
        <taxon>Metamonada</taxon>
        <taxon>Parabasalia</taxon>
        <taxon>Tritrichomonadida</taxon>
        <taxon>Tritrichomonadidae</taxon>
        <taxon>Tritrichomonas</taxon>
    </lineage>
</organism>
<keyword evidence="8" id="KW-1185">Reference proteome</keyword>
<name>A0ABR2IM59_9EUKA</name>
<evidence type="ECO:0000256" key="2">
    <source>
        <dbReference type="ARBA" id="ARBA00022741"/>
    </source>
</evidence>
<dbReference type="InterPro" id="IPR011761">
    <property type="entry name" value="ATP-grasp"/>
</dbReference>
<accession>A0ABR2IM59</accession>
<evidence type="ECO:0000313" key="8">
    <source>
        <dbReference type="Proteomes" id="UP001470230"/>
    </source>
</evidence>
<feature type="compositionally biased region" description="Polar residues" evidence="5">
    <location>
        <begin position="354"/>
        <end position="375"/>
    </location>
</feature>
<feature type="compositionally biased region" description="Low complexity" evidence="5">
    <location>
        <begin position="418"/>
        <end position="459"/>
    </location>
</feature>
<comment type="caution">
    <text evidence="7">The sequence shown here is derived from an EMBL/GenBank/DDBJ whole genome shotgun (WGS) entry which is preliminary data.</text>
</comment>
<keyword evidence="2 4" id="KW-0547">Nucleotide-binding</keyword>
<feature type="region of interest" description="Disordered" evidence="5">
    <location>
        <begin position="317"/>
        <end position="461"/>
    </location>
</feature>
<protein>
    <submittedName>
        <fullName evidence="7">Positive regulation of cilium movement</fullName>
    </submittedName>
</protein>
<evidence type="ECO:0000259" key="6">
    <source>
        <dbReference type="PROSITE" id="PS50975"/>
    </source>
</evidence>
<dbReference type="PROSITE" id="PS51221">
    <property type="entry name" value="TTL"/>
    <property type="match status" value="1"/>
</dbReference>
<reference evidence="7 8" key="1">
    <citation type="submission" date="2024-04" db="EMBL/GenBank/DDBJ databases">
        <title>Tritrichomonas musculus Genome.</title>
        <authorList>
            <person name="Alves-Ferreira E."/>
            <person name="Grigg M."/>
            <person name="Lorenzi H."/>
            <person name="Galac M."/>
        </authorList>
    </citation>
    <scope>NUCLEOTIDE SEQUENCE [LARGE SCALE GENOMIC DNA]</scope>
    <source>
        <strain evidence="7 8">EAF2021</strain>
    </source>
</reference>
<dbReference type="PANTHER" id="PTHR12241">
    <property type="entry name" value="TUBULIN POLYGLUTAMYLASE"/>
    <property type="match status" value="1"/>
</dbReference>
<proteinExistence type="predicted"/>
<evidence type="ECO:0000313" key="7">
    <source>
        <dbReference type="EMBL" id="KAK8864894.1"/>
    </source>
</evidence>
<dbReference type="PROSITE" id="PS50975">
    <property type="entry name" value="ATP_GRASP"/>
    <property type="match status" value="1"/>
</dbReference>
<gene>
    <name evidence="7" type="ORF">M9Y10_010421</name>
</gene>
<keyword evidence="3 4" id="KW-0067">ATP-binding</keyword>
<dbReference type="Gene3D" id="3.30.470.20">
    <property type="entry name" value="ATP-grasp fold, B domain"/>
    <property type="match status" value="2"/>
</dbReference>
<evidence type="ECO:0000256" key="5">
    <source>
        <dbReference type="SAM" id="MobiDB-lite"/>
    </source>
</evidence>
<evidence type="ECO:0000256" key="3">
    <source>
        <dbReference type="ARBA" id="ARBA00022840"/>
    </source>
</evidence>
<dbReference type="Proteomes" id="UP001470230">
    <property type="component" value="Unassembled WGS sequence"/>
</dbReference>
<keyword evidence="1" id="KW-0436">Ligase</keyword>
<feature type="compositionally biased region" description="Low complexity" evidence="5">
    <location>
        <begin position="401"/>
        <end position="411"/>
    </location>
</feature>
<dbReference type="InterPro" id="IPR004344">
    <property type="entry name" value="TTL/TTLL_fam"/>
</dbReference>
<evidence type="ECO:0000256" key="4">
    <source>
        <dbReference type="PROSITE-ProRule" id="PRU00409"/>
    </source>
</evidence>
<feature type="compositionally biased region" description="Polar residues" evidence="5">
    <location>
        <begin position="385"/>
        <end position="400"/>
    </location>
</feature>
<evidence type="ECO:0000256" key="1">
    <source>
        <dbReference type="ARBA" id="ARBA00022598"/>
    </source>
</evidence>
<feature type="domain" description="ATP-grasp" evidence="6">
    <location>
        <begin position="478"/>
        <end position="525"/>
    </location>
</feature>
<dbReference type="Pfam" id="PF03133">
    <property type="entry name" value="TTL"/>
    <property type="match status" value="2"/>
</dbReference>
<sequence length="654" mass="73623">MKPSPNEGCDVDVFRTKYKTSKDALKAAGLIFKNAQTEAILLSSKAIKNPHIYRVYDPLTSKEDDFPDFVWIDGFITRDEANTYAPWQRINKVPGMDYICYKSTLFLELNKMKKLFPDIYTKAYPTAFLLPNDYSEFQCEHKKLVGLVTNVKSDSSNSTTPTWVVKPRNGCCGHGITLIQSTYEASDILEQSVCQLYISPYLINQRKFDFRLYILVASLEPLTFFIYNEGIARFCTDPYEPPSRSNRDKKYCHLTNTAINKENGSINNPADFTKKFTEIMATICQRNPQKGKMLYAKICDVSRAVILGVLPMMLGSLPRKDDMRPVGMHGSLRSRSFSPDQKMKRKVIIPRPSPSNGSTSNSQVSHSHQTHQKNTILEKLPPPNSNTTTVSSEPSKTPSTNDNNNSNDNNNQKTAADNGNTSVNANSNENANTNNDNKSNDNSNNANDNSSNNNNNDTTAKVKVGKQYLKPSKRYFHILGIDILLNEDLEPYVLELNDRPSLSVTVPFEEDLKVKLMRDTFFHVYPTTNPAPQPQQQGEQPSNELLLVATDNEESDWTQIFPLPESAAAANANTSIHSKNSVNGFSNISFFTKEQWKEVLRKASIPAHHSSSVASTNATNRMASSGINEALHQERRQRFNEIRESTKGIKFNLY</sequence>
<dbReference type="EMBL" id="JAPFFF010000016">
    <property type="protein sequence ID" value="KAK8864894.1"/>
    <property type="molecule type" value="Genomic_DNA"/>
</dbReference>
<dbReference type="PANTHER" id="PTHR12241:SF154">
    <property type="entry name" value="TUBULIN POLYGLUTAMYLASE TTLL11"/>
    <property type="match status" value="1"/>
</dbReference>
<dbReference type="SUPFAM" id="SSF56059">
    <property type="entry name" value="Glutathione synthetase ATP-binding domain-like"/>
    <property type="match status" value="2"/>
</dbReference>